<name>A0AAD3S8G1_NEPGR</name>
<accession>A0AAD3S8G1</accession>
<dbReference type="Proteomes" id="UP001279734">
    <property type="component" value="Unassembled WGS sequence"/>
</dbReference>
<keyword evidence="3" id="KW-1185">Reference proteome</keyword>
<reference evidence="2" key="1">
    <citation type="submission" date="2023-05" db="EMBL/GenBank/DDBJ databases">
        <title>Nepenthes gracilis genome sequencing.</title>
        <authorList>
            <person name="Fukushima K."/>
        </authorList>
    </citation>
    <scope>NUCLEOTIDE SEQUENCE</scope>
    <source>
        <strain evidence="2">SING2019-196</strain>
    </source>
</reference>
<gene>
    <name evidence="2" type="ORF">Nepgr_008091</name>
</gene>
<evidence type="ECO:0000256" key="1">
    <source>
        <dbReference type="SAM" id="MobiDB-lite"/>
    </source>
</evidence>
<evidence type="ECO:0000313" key="2">
    <source>
        <dbReference type="EMBL" id="GMH06251.1"/>
    </source>
</evidence>
<evidence type="ECO:0000313" key="3">
    <source>
        <dbReference type="Proteomes" id="UP001279734"/>
    </source>
</evidence>
<dbReference type="EMBL" id="BSYO01000006">
    <property type="protein sequence ID" value="GMH06251.1"/>
    <property type="molecule type" value="Genomic_DNA"/>
</dbReference>
<sequence>MSKSTGSDNNTIRVSAQHHNGISYSPITASLQERETAFQQHQPTSVQHQFPPPATTAAIAKAPLSSSPGPDAIFLDFVKLDCSLPESDDGISVQSEEAALLEYPGSKPGSAELESKLVGIRSNGIGQEALTEAAKNNQWGIMPPADFAEEIHQLSILDHVAGLLDLKLNDLESPPNNPFSVLQDSVDSDEQEDLVDPVGRIVMNAQASSHAARISTPDFACSPHDPEIEGQQCCSMVEVSRLAKCSLTMSFAEKLKEGIDPVDSRVPSFCSAPVPTSDEDQLATLGSLICFAVGDASQASSIVPNFVTASAIPKATSLLIEPIPPVCSVANTDVASSGLPIVVESADDPAVVSAHSHHDAWSGHHDMDPALVDDPDLTPNSITLLSSKYSLDASSNLRHDTISPEGSSADDLRAGLWTFLGLSSIPPLMPMKTIGLLQACDAKPTDTRRCFSAEAMLEGYGLASFETPTEPQGEQHNGIPGTDDVSESPDHSGFRDLSLGFNGDENLPERLSFLLYCALLPITISRNDYERGQTNPGTSKVIRFGAADRIETKTKPEADPDVYLGGTASPQVAKPSPSTIRDLDSYLSDQ</sequence>
<feature type="region of interest" description="Disordered" evidence="1">
    <location>
        <begin position="465"/>
        <end position="497"/>
    </location>
</feature>
<dbReference type="AlphaFoldDB" id="A0AAD3S8G1"/>
<comment type="caution">
    <text evidence="2">The sequence shown here is derived from an EMBL/GenBank/DDBJ whole genome shotgun (WGS) entry which is preliminary data.</text>
</comment>
<feature type="region of interest" description="Disordered" evidence="1">
    <location>
        <begin position="550"/>
        <end position="590"/>
    </location>
</feature>
<proteinExistence type="predicted"/>
<organism evidence="2 3">
    <name type="scientific">Nepenthes gracilis</name>
    <name type="common">Slender pitcher plant</name>
    <dbReference type="NCBI Taxonomy" id="150966"/>
    <lineage>
        <taxon>Eukaryota</taxon>
        <taxon>Viridiplantae</taxon>
        <taxon>Streptophyta</taxon>
        <taxon>Embryophyta</taxon>
        <taxon>Tracheophyta</taxon>
        <taxon>Spermatophyta</taxon>
        <taxon>Magnoliopsida</taxon>
        <taxon>eudicotyledons</taxon>
        <taxon>Gunneridae</taxon>
        <taxon>Pentapetalae</taxon>
        <taxon>Caryophyllales</taxon>
        <taxon>Nepenthaceae</taxon>
        <taxon>Nepenthes</taxon>
    </lineage>
</organism>
<feature type="compositionally biased region" description="Polar residues" evidence="1">
    <location>
        <begin position="466"/>
        <end position="475"/>
    </location>
</feature>
<protein>
    <submittedName>
        <fullName evidence="2">Uncharacterized protein</fullName>
    </submittedName>
</protein>